<dbReference type="SMART" id="SM00487">
    <property type="entry name" value="DEXDc"/>
    <property type="match status" value="1"/>
</dbReference>
<feature type="compositionally biased region" description="Basic residues" evidence="6">
    <location>
        <begin position="676"/>
        <end position="685"/>
    </location>
</feature>
<dbReference type="InterPro" id="IPR001650">
    <property type="entry name" value="Helicase_C-like"/>
</dbReference>
<name>A0AAN7U8H1_9MYCE</name>
<dbReference type="InterPro" id="IPR014001">
    <property type="entry name" value="Helicase_ATP-bd"/>
</dbReference>
<evidence type="ECO:0000256" key="1">
    <source>
        <dbReference type="ARBA" id="ARBA00022741"/>
    </source>
</evidence>
<dbReference type="AlphaFoldDB" id="A0AAN7U8H1"/>
<evidence type="ECO:0000256" key="6">
    <source>
        <dbReference type="SAM" id="MobiDB-lite"/>
    </source>
</evidence>
<evidence type="ECO:0000256" key="5">
    <source>
        <dbReference type="RuleBase" id="RU000492"/>
    </source>
</evidence>
<protein>
    <recommendedName>
        <fullName evidence="11">RNA helicase</fullName>
    </recommendedName>
</protein>
<evidence type="ECO:0000313" key="10">
    <source>
        <dbReference type="Proteomes" id="UP001344447"/>
    </source>
</evidence>
<dbReference type="Pfam" id="PF00271">
    <property type="entry name" value="Helicase_C"/>
    <property type="match status" value="1"/>
</dbReference>
<dbReference type="CDD" id="cd00268">
    <property type="entry name" value="DEADc"/>
    <property type="match status" value="1"/>
</dbReference>
<feature type="region of interest" description="Disordered" evidence="6">
    <location>
        <begin position="1"/>
        <end position="33"/>
    </location>
</feature>
<dbReference type="InterPro" id="IPR011545">
    <property type="entry name" value="DEAD/DEAH_box_helicase_dom"/>
</dbReference>
<dbReference type="Proteomes" id="UP001344447">
    <property type="component" value="Unassembled WGS sequence"/>
</dbReference>
<organism evidence="9 10">
    <name type="scientific">Dictyostelium firmibasis</name>
    <dbReference type="NCBI Taxonomy" id="79012"/>
    <lineage>
        <taxon>Eukaryota</taxon>
        <taxon>Amoebozoa</taxon>
        <taxon>Evosea</taxon>
        <taxon>Eumycetozoa</taxon>
        <taxon>Dictyostelia</taxon>
        <taxon>Dictyosteliales</taxon>
        <taxon>Dictyosteliaceae</taxon>
        <taxon>Dictyostelium</taxon>
    </lineage>
</organism>
<comment type="similarity">
    <text evidence="5">Belongs to the DEAD box helicase family.</text>
</comment>
<evidence type="ECO:0000256" key="3">
    <source>
        <dbReference type="ARBA" id="ARBA00022806"/>
    </source>
</evidence>
<dbReference type="GO" id="GO:0003676">
    <property type="term" value="F:nucleic acid binding"/>
    <property type="evidence" value="ECO:0007669"/>
    <property type="project" value="InterPro"/>
</dbReference>
<feature type="compositionally biased region" description="Acidic residues" evidence="6">
    <location>
        <begin position="138"/>
        <end position="158"/>
    </location>
</feature>
<keyword evidence="1 5" id="KW-0547">Nucleotide-binding</keyword>
<dbReference type="GO" id="GO:0003724">
    <property type="term" value="F:RNA helicase activity"/>
    <property type="evidence" value="ECO:0007669"/>
    <property type="project" value="TreeGrafter"/>
</dbReference>
<dbReference type="EMBL" id="JAVFKY010000001">
    <property type="protein sequence ID" value="KAK5582118.1"/>
    <property type="molecule type" value="Genomic_DNA"/>
</dbReference>
<sequence length="685" mass="78835">MDKYKNKYNIDNKYNNSKYNKNKNNKKVESSKQELDDEIILKINDDEYNEGLNKQALFQQDDYVYKFKKQQKEEKNNGENIEIDNEKPEDFNISLKPINFNSMNLPLFKKRFLQSSTIKDIESFEFINSTTEFVIENGDNDDYNNDEDDDDDDEDDDNENNKKNKKNNIKKAINQEDEKKLTFPNDCKIPVATTGESECLPNTLKLFFKKTQFQTPTLFQQYAWPSILTGHDIIGTSLPGSGKTLGYLAPMIPHCLARIDRGGKNKNISGDGKEPKQYTGILVLVLVPTRELGLQVHSNASIITQLFGIKISVMYGGIPKNLQIEQLTKEKPQVLISTPGRLIEMIENGHVNLSTVTMLVLDEADKMLSKGLIPQLKQIRGQIRPDSQNILFSATFPDSLKEVSKDWIKDPSIRLRIGSSELPKLNHIQQDVQLVAHHKKPRALIKLLGEPDFKQKKKTIVFFNKIKELKRISIMLLKSNIKHDTIFGNIDQELREKLIKKFSSSRSTLLLSTDIIGRGIHIDDIFNIINYDFPRSLEQYCHRVGRAGRSDKVANPKAYSYLTTNDSGLIEPFVQFLKDQNQNISIPFLKLCNENFGTKFEFTLSKRKQKKLAQKDDIEKDDEAYLAKYEKLIKKDKKNDSDDESKKFKSFKRKNISDSDNDSDSDSDSDSENVIIKRKDKKIKK</sequence>
<dbReference type="PANTHER" id="PTHR47959:SF1">
    <property type="entry name" value="ATP-DEPENDENT RNA HELICASE DBPA"/>
    <property type="match status" value="1"/>
</dbReference>
<evidence type="ECO:0000256" key="2">
    <source>
        <dbReference type="ARBA" id="ARBA00022801"/>
    </source>
</evidence>
<gene>
    <name evidence="9" type="ORF">RB653_003701</name>
</gene>
<dbReference type="PANTHER" id="PTHR47959">
    <property type="entry name" value="ATP-DEPENDENT RNA HELICASE RHLE-RELATED"/>
    <property type="match status" value="1"/>
</dbReference>
<comment type="caution">
    <text evidence="9">The sequence shown here is derived from an EMBL/GenBank/DDBJ whole genome shotgun (WGS) entry which is preliminary data.</text>
</comment>
<feature type="domain" description="Helicase ATP-binding" evidence="7">
    <location>
        <begin position="224"/>
        <end position="414"/>
    </location>
</feature>
<keyword evidence="10" id="KW-1185">Reference proteome</keyword>
<dbReference type="CDD" id="cd18787">
    <property type="entry name" value="SF2_C_DEAD"/>
    <property type="match status" value="1"/>
</dbReference>
<dbReference type="PROSITE" id="PS51194">
    <property type="entry name" value="HELICASE_CTER"/>
    <property type="match status" value="1"/>
</dbReference>
<dbReference type="InterPro" id="IPR050079">
    <property type="entry name" value="DEAD_box_RNA_helicase"/>
</dbReference>
<evidence type="ECO:0000259" key="7">
    <source>
        <dbReference type="PROSITE" id="PS51192"/>
    </source>
</evidence>
<dbReference type="SUPFAM" id="SSF52540">
    <property type="entry name" value="P-loop containing nucleoside triphosphate hydrolases"/>
    <property type="match status" value="1"/>
</dbReference>
<keyword evidence="3 5" id="KW-0347">Helicase</keyword>
<feature type="domain" description="Helicase C-terminal" evidence="8">
    <location>
        <begin position="439"/>
        <end position="592"/>
    </location>
</feature>
<dbReference type="Gene3D" id="3.40.50.300">
    <property type="entry name" value="P-loop containing nucleotide triphosphate hydrolases"/>
    <property type="match status" value="2"/>
</dbReference>
<feature type="compositionally biased region" description="Basic and acidic residues" evidence="6">
    <location>
        <begin position="1"/>
        <end position="10"/>
    </location>
</feature>
<proteinExistence type="inferred from homology"/>
<dbReference type="GO" id="GO:0005829">
    <property type="term" value="C:cytosol"/>
    <property type="evidence" value="ECO:0007669"/>
    <property type="project" value="TreeGrafter"/>
</dbReference>
<keyword evidence="2 5" id="KW-0378">Hydrolase</keyword>
<evidence type="ECO:0000256" key="4">
    <source>
        <dbReference type="ARBA" id="ARBA00022840"/>
    </source>
</evidence>
<dbReference type="GO" id="GO:0005524">
    <property type="term" value="F:ATP binding"/>
    <property type="evidence" value="ECO:0007669"/>
    <property type="project" value="UniProtKB-KW"/>
</dbReference>
<feature type="compositionally biased region" description="Acidic residues" evidence="6">
    <location>
        <begin position="659"/>
        <end position="671"/>
    </location>
</feature>
<dbReference type="InterPro" id="IPR000629">
    <property type="entry name" value="RNA-helicase_DEAD-box_CS"/>
</dbReference>
<dbReference type="GO" id="GO:0016787">
    <property type="term" value="F:hydrolase activity"/>
    <property type="evidence" value="ECO:0007669"/>
    <property type="project" value="UniProtKB-KW"/>
</dbReference>
<feature type="compositionally biased region" description="Basic and acidic residues" evidence="6">
    <location>
        <begin position="635"/>
        <end position="647"/>
    </location>
</feature>
<evidence type="ECO:0008006" key="11">
    <source>
        <dbReference type="Google" id="ProtNLM"/>
    </source>
</evidence>
<reference evidence="9 10" key="1">
    <citation type="submission" date="2023-11" db="EMBL/GenBank/DDBJ databases">
        <title>Dfirmibasis_genome.</title>
        <authorList>
            <person name="Edelbroek B."/>
            <person name="Kjellin J."/>
            <person name="Jerlstrom-Hultqvist J."/>
            <person name="Soderbom F."/>
        </authorList>
    </citation>
    <scope>NUCLEOTIDE SEQUENCE [LARGE SCALE GENOMIC DNA]</scope>
    <source>
        <strain evidence="9 10">TNS-C-14</strain>
    </source>
</reference>
<dbReference type="PROSITE" id="PS00039">
    <property type="entry name" value="DEAD_ATP_HELICASE"/>
    <property type="match status" value="1"/>
</dbReference>
<dbReference type="InterPro" id="IPR044742">
    <property type="entry name" value="DEAD/DEAH_RhlB"/>
</dbReference>
<dbReference type="InterPro" id="IPR027417">
    <property type="entry name" value="P-loop_NTPase"/>
</dbReference>
<evidence type="ECO:0000313" key="9">
    <source>
        <dbReference type="EMBL" id="KAK5582118.1"/>
    </source>
</evidence>
<feature type="region of interest" description="Disordered" evidence="6">
    <location>
        <begin position="635"/>
        <end position="685"/>
    </location>
</feature>
<feature type="region of interest" description="Disordered" evidence="6">
    <location>
        <begin position="135"/>
        <end position="170"/>
    </location>
</feature>
<dbReference type="PROSITE" id="PS51192">
    <property type="entry name" value="HELICASE_ATP_BIND_1"/>
    <property type="match status" value="1"/>
</dbReference>
<dbReference type="Pfam" id="PF00270">
    <property type="entry name" value="DEAD"/>
    <property type="match status" value="1"/>
</dbReference>
<keyword evidence="4 5" id="KW-0067">ATP-binding</keyword>
<evidence type="ECO:0000259" key="8">
    <source>
        <dbReference type="PROSITE" id="PS51194"/>
    </source>
</evidence>
<dbReference type="SMART" id="SM00490">
    <property type="entry name" value="HELICc"/>
    <property type="match status" value="1"/>
</dbReference>
<accession>A0AAN7U8H1</accession>